<evidence type="ECO:0000313" key="11">
    <source>
        <dbReference type="Proteomes" id="UP001500394"/>
    </source>
</evidence>
<dbReference type="EC" id="6.3.4.19" evidence="8"/>
<dbReference type="InterPro" id="IPR012796">
    <property type="entry name" value="Lysidine-tRNA-synth_C"/>
</dbReference>
<keyword evidence="6 8" id="KW-0067">ATP-binding</keyword>
<evidence type="ECO:0000259" key="9">
    <source>
        <dbReference type="SMART" id="SM00977"/>
    </source>
</evidence>
<comment type="domain">
    <text evidence="8">The N-terminal region contains the highly conserved SGGXDS motif, predicted to be a P-loop motif involved in ATP binding.</text>
</comment>
<dbReference type="CDD" id="cd01992">
    <property type="entry name" value="TilS_N"/>
    <property type="match status" value="1"/>
</dbReference>
<accession>A0ABP8R2H5</accession>
<dbReference type="InterPro" id="IPR012795">
    <property type="entry name" value="tRNA_Ile_lys_synt_N"/>
</dbReference>
<feature type="binding site" evidence="8">
    <location>
        <begin position="28"/>
        <end position="33"/>
    </location>
    <ligand>
        <name>ATP</name>
        <dbReference type="ChEBI" id="CHEBI:30616"/>
    </ligand>
</feature>
<dbReference type="PANTHER" id="PTHR43033:SF1">
    <property type="entry name" value="TRNA(ILE)-LYSIDINE SYNTHASE-RELATED"/>
    <property type="match status" value="1"/>
</dbReference>
<dbReference type="InterPro" id="IPR011063">
    <property type="entry name" value="TilS/TtcA_N"/>
</dbReference>
<evidence type="ECO:0000256" key="7">
    <source>
        <dbReference type="ARBA" id="ARBA00048539"/>
    </source>
</evidence>
<keyword evidence="4 8" id="KW-0819">tRNA processing</keyword>
<evidence type="ECO:0000256" key="6">
    <source>
        <dbReference type="ARBA" id="ARBA00022840"/>
    </source>
</evidence>
<dbReference type="HAMAP" id="MF_01161">
    <property type="entry name" value="tRNA_Ile_lys_synt"/>
    <property type="match status" value="1"/>
</dbReference>
<evidence type="ECO:0000256" key="5">
    <source>
        <dbReference type="ARBA" id="ARBA00022741"/>
    </source>
</evidence>
<dbReference type="RefSeq" id="WP_345067134.1">
    <property type="nucleotide sequence ID" value="NZ_BAABGR010000015.1"/>
</dbReference>
<keyword evidence="5 8" id="KW-0547">Nucleotide-binding</keyword>
<evidence type="ECO:0000256" key="4">
    <source>
        <dbReference type="ARBA" id="ARBA00022694"/>
    </source>
</evidence>
<gene>
    <name evidence="8 10" type="primary">tilS</name>
    <name evidence="10" type="ORF">GCM10023173_15940</name>
</gene>
<evidence type="ECO:0000256" key="1">
    <source>
        <dbReference type="ARBA" id="ARBA00004496"/>
    </source>
</evidence>
<dbReference type="Gene3D" id="3.40.50.620">
    <property type="entry name" value="HUPs"/>
    <property type="match status" value="1"/>
</dbReference>
<name>A0ABP8R2H5_9SPHI</name>
<comment type="subcellular location">
    <subcellularLocation>
        <location evidence="1 8">Cytoplasm</location>
    </subcellularLocation>
</comment>
<evidence type="ECO:0000313" key="10">
    <source>
        <dbReference type="EMBL" id="GAA4516497.1"/>
    </source>
</evidence>
<keyword evidence="2 8" id="KW-0963">Cytoplasm</keyword>
<comment type="catalytic activity">
    <reaction evidence="7 8">
        <text>cytidine(34) in tRNA(Ile2) + L-lysine + ATP = lysidine(34) in tRNA(Ile2) + AMP + diphosphate + H(+)</text>
        <dbReference type="Rhea" id="RHEA:43744"/>
        <dbReference type="Rhea" id="RHEA-COMP:10625"/>
        <dbReference type="Rhea" id="RHEA-COMP:10670"/>
        <dbReference type="ChEBI" id="CHEBI:15378"/>
        <dbReference type="ChEBI" id="CHEBI:30616"/>
        <dbReference type="ChEBI" id="CHEBI:32551"/>
        <dbReference type="ChEBI" id="CHEBI:33019"/>
        <dbReference type="ChEBI" id="CHEBI:82748"/>
        <dbReference type="ChEBI" id="CHEBI:83665"/>
        <dbReference type="ChEBI" id="CHEBI:456215"/>
        <dbReference type="EC" id="6.3.4.19"/>
    </reaction>
</comment>
<reference evidence="11" key="1">
    <citation type="journal article" date="2019" name="Int. J. Syst. Evol. Microbiol.">
        <title>The Global Catalogue of Microorganisms (GCM) 10K type strain sequencing project: providing services to taxonomists for standard genome sequencing and annotation.</title>
        <authorList>
            <consortium name="The Broad Institute Genomics Platform"/>
            <consortium name="The Broad Institute Genome Sequencing Center for Infectious Disease"/>
            <person name="Wu L."/>
            <person name="Ma J."/>
        </authorList>
    </citation>
    <scope>NUCLEOTIDE SEQUENCE [LARGE SCALE GENOMIC DNA]</scope>
    <source>
        <strain evidence="11">JCM 17858</strain>
    </source>
</reference>
<keyword evidence="3 8" id="KW-0436">Ligase</keyword>
<evidence type="ECO:0000256" key="2">
    <source>
        <dbReference type="ARBA" id="ARBA00022490"/>
    </source>
</evidence>
<dbReference type="PANTHER" id="PTHR43033">
    <property type="entry name" value="TRNA(ILE)-LYSIDINE SYNTHASE-RELATED"/>
    <property type="match status" value="1"/>
</dbReference>
<sequence length="445" mass="51993">MDILQRFERYVQENKLFTKEDKILVAVSGGRDSMLLAWLLYQCHFSIELAHCNFQLRGEESEMDEQLVRHFAEENELPLHVIRFDTTDYAERNKVSIQIAARELRYEWFGKLSEERGCVAIAVAHHLNDSVETVLFNLSRGTGLLGLQGILPKREDSKIVRPLLFLKREEITDLVEHYRIPFRDDQSNFSNKYARNRIRLDIIPEFEKLNPDFVDVMADNICRFRDSLEVLQLYAERLRRELLIPRGAEAYLIEKQKIRSVTLNELYFVLEPFGFKKNILSDLLHSLGRESGKTFTSETHIIVTDREYIILSRQKEALAPVLLTSAQKFIRWGSFTFQCEVTKDKTIVKDKNIALLDFEKLTFPLTIRSWQEGDSFQPLGMKGTKKLSDFFIQKKVNVLDKERVPVIVDGNGDIIWVAPFQLDDRFKIEDNTQKVFKLVCNFAEQ</sequence>
<dbReference type="Pfam" id="PF11734">
    <property type="entry name" value="TilS_C"/>
    <property type="match status" value="1"/>
</dbReference>
<protein>
    <recommendedName>
        <fullName evidence="8">tRNA(Ile)-lysidine synthase</fullName>
        <ecNumber evidence="8">6.3.4.19</ecNumber>
    </recommendedName>
    <alternativeName>
        <fullName evidence="8">tRNA(Ile)-2-lysyl-cytidine synthase</fullName>
    </alternativeName>
    <alternativeName>
        <fullName evidence="8">tRNA(Ile)-lysidine synthetase</fullName>
    </alternativeName>
</protein>
<comment type="function">
    <text evidence="8">Ligates lysine onto the cytidine present at position 34 of the AUA codon-specific tRNA(Ile) that contains the anticodon CAU, in an ATP-dependent manner. Cytidine is converted to lysidine, thus changing the amino acid specificity of the tRNA from methionine to isoleucine.</text>
</comment>
<keyword evidence="11" id="KW-1185">Reference proteome</keyword>
<dbReference type="InterPro" id="IPR014729">
    <property type="entry name" value="Rossmann-like_a/b/a_fold"/>
</dbReference>
<dbReference type="Proteomes" id="UP001500394">
    <property type="component" value="Unassembled WGS sequence"/>
</dbReference>
<evidence type="ECO:0000256" key="3">
    <source>
        <dbReference type="ARBA" id="ARBA00022598"/>
    </source>
</evidence>
<feature type="domain" description="Lysidine-tRNA(Ile) synthetase C-terminal" evidence="9">
    <location>
        <begin position="365"/>
        <end position="438"/>
    </location>
</feature>
<evidence type="ECO:0000256" key="8">
    <source>
        <dbReference type="HAMAP-Rule" id="MF_01161"/>
    </source>
</evidence>
<dbReference type="SMART" id="SM00977">
    <property type="entry name" value="TilS_C"/>
    <property type="match status" value="1"/>
</dbReference>
<dbReference type="InterPro" id="IPR012094">
    <property type="entry name" value="tRNA_Ile_lys_synt"/>
</dbReference>
<dbReference type="SUPFAM" id="SSF52402">
    <property type="entry name" value="Adenine nucleotide alpha hydrolases-like"/>
    <property type="match status" value="1"/>
</dbReference>
<dbReference type="SUPFAM" id="SSF56037">
    <property type="entry name" value="PheT/TilS domain"/>
    <property type="match status" value="1"/>
</dbReference>
<dbReference type="NCBIfam" id="TIGR02432">
    <property type="entry name" value="lysidine_TilS_N"/>
    <property type="match status" value="1"/>
</dbReference>
<dbReference type="Pfam" id="PF01171">
    <property type="entry name" value="ATP_bind_3"/>
    <property type="match status" value="1"/>
</dbReference>
<comment type="similarity">
    <text evidence="8">Belongs to the tRNA(Ile)-lysidine synthase family.</text>
</comment>
<comment type="caution">
    <text evidence="10">The sequence shown here is derived from an EMBL/GenBank/DDBJ whole genome shotgun (WGS) entry which is preliminary data.</text>
</comment>
<proteinExistence type="inferred from homology"/>
<organism evidence="10 11">
    <name type="scientific">Sphingobacterium thermophilum</name>
    <dbReference type="NCBI Taxonomy" id="768534"/>
    <lineage>
        <taxon>Bacteria</taxon>
        <taxon>Pseudomonadati</taxon>
        <taxon>Bacteroidota</taxon>
        <taxon>Sphingobacteriia</taxon>
        <taxon>Sphingobacteriales</taxon>
        <taxon>Sphingobacteriaceae</taxon>
        <taxon>Sphingobacterium</taxon>
    </lineage>
</organism>
<dbReference type="EMBL" id="BAABGR010000015">
    <property type="protein sequence ID" value="GAA4516497.1"/>
    <property type="molecule type" value="Genomic_DNA"/>
</dbReference>
<dbReference type="NCBIfam" id="TIGR02433">
    <property type="entry name" value="lysidine_TilS_C"/>
    <property type="match status" value="1"/>
</dbReference>